<dbReference type="SMART" id="SM00204">
    <property type="entry name" value="TGFB"/>
    <property type="match status" value="1"/>
</dbReference>
<dbReference type="GO" id="GO:0005125">
    <property type="term" value="F:cytokine activity"/>
    <property type="evidence" value="ECO:0007669"/>
    <property type="project" value="TreeGrafter"/>
</dbReference>
<comment type="caution">
    <text evidence="11">The sequence shown here is derived from an EMBL/GenBank/DDBJ whole genome shotgun (WGS) entry which is preliminary data.</text>
</comment>
<sequence length="184" mass="21018">MGDACQSIISWPKGPDELVSYNLQSENDVNIKSRRRRDVEEHEESSNMIWEGETPMRPQALPLHAQYPNGKIKRKSRRRKNGCTIKPLTVNFKQIGWDHWIIAPAFYEAFQCSGKCFYPLASHLSPTKHAVIQNLVHSHFPEHTSRACCVPTKLGPISLLYLEAGIPTFKYDYDDMVVLSCGCR</sequence>
<dbReference type="PANTHER" id="PTHR11848">
    <property type="entry name" value="TGF-BETA FAMILY"/>
    <property type="match status" value="1"/>
</dbReference>
<evidence type="ECO:0000256" key="8">
    <source>
        <dbReference type="RuleBase" id="RU000354"/>
    </source>
</evidence>
<feature type="domain" description="TGF-beta family profile" evidence="10">
    <location>
        <begin position="71"/>
        <end position="184"/>
    </location>
</feature>
<evidence type="ECO:0000256" key="4">
    <source>
        <dbReference type="ARBA" id="ARBA00022729"/>
    </source>
</evidence>
<evidence type="ECO:0000256" key="5">
    <source>
        <dbReference type="ARBA" id="ARBA00023030"/>
    </source>
</evidence>
<dbReference type="PROSITE" id="PS51362">
    <property type="entry name" value="TGF_BETA_2"/>
    <property type="match status" value="1"/>
</dbReference>
<keyword evidence="4" id="KW-0732">Signal</keyword>
<evidence type="ECO:0000256" key="6">
    <source>
        <dbReference type="ARBA" id="ARBA00023157"/>
    </source>
</evidence>
<feature type="region of interest" description="Disordered" evidence="9">
    <location>
        <begin position="33"/>
        <end position="53"/>
    </location>
</feature>
<proteinExistence type="inferred from homology"/>
<comment type="subcellular location">
    <subcellularLocation>
        <location evidence="1">Secreted</location>
    </subcellularLocation>
</comment>
<name>A0AAV2Q2E3_MEGNR</name>
<evidence type="ECO:0000313" key="11">
    <source>
        <dbReference type="EMBL" id="CAL4067079.1"/>
    </source>
</evidence>
<dbReference type="Pfam" id="PF00019">
    <property type="entry name" value="TGF_beta"/>
    <property type="match status" value="1"/>
</dbReference>
<dbReference type="FunFam" id="2.10.90.10:FF:000001">
    <property type="entry name" value="Bone morphogenetic protein 4"/>
    <property type="match status" value="1"/>
</dbReference>
<dbReference type="PANTHER" id="PTHR11848:SF307">
    <property type="entry name" value="BONE MORPHOGENETIC PROTEIN 10"/>
    <property type="match status" value="1"/>
</dbReference>
<dbReference type="PROSITE" id="PS00250">
    <property type="entry name" value="TGF_BETA_1"/>
    <property type="match status" value="1"/>
</dbReference>
<keyword evidence="12" id="KW-1185">Reference proteome</keyword>
<organism evidence="11 12">
    <name type="scientific">Meganyctiphanes norvegica</name>
    <name type="common">Northern krill</name>
    <name type="synonym">Thysanopoda norvegica</name>
    <dbReference type="NCBI Taxonomy" id="48144"/>
    <lineage>
        <taxon>Eukaryota</taxon>
        <taxon>Metazoa</taxon>
        <taxon>Ecdysozoa</taxon>
        <taxon>Arthropoda</taxon>
        <taxon>Crustacea</taxon>
        <taxon>Multicrustacea</taxon>
        <taxon>Malacostraca</taxon>
        <taxon>Eumalacostraca</taxon>
        <taxon>Eucarida</taxon>
        <taxon>Euphausiacea</taxon>
        <taxon>Euphausiidae</taxon>
        <taxon>Meganyctiphanes</taxon>
    </lineage>
</organism>
<keyword evidence="7" id="KW-0325">Glycoprotein</keyword>
<evidence type="ECO:0000256" key="1">
    <source>
        <dbReference type="ARBA" id="ARBA00004613"/>
    </source>
</evidence>
<keyword evidence="5 8" id="KW-0339">Growth factor</keyword>
<feature type="non-terminal residue" evidence="11">
    <location>
        <position position="184"/>
    </location>
</feature>
<evidence type="ECO:0000256" key="3">
    <source>
        <dbReference type="ARBA" id="ARBA00022525"/>
    </source>
</evidence>
<accession>A0AAV2Q2E3</accession>
<protein>
    <recommendedName>
        <fullName evidence="10">TGF-beta family profile domain-containing protein</fullName>
    </recommendedName>
</protein>
<evidence type="ECO:0000256" key="2">
    <source>
        <dbReference type="ARBA" id="ARBA00006656"/>
    </source>
</evidence>
<dbReference type="EMBL" id="CAXKWB010002508">
    <property type="protein sequence ID" value="CAL4067079.1"/>
    <property type="molecule type" value="Genomic_DNA"/>
</dbReference>
<dbReference type="SUPFAM" id="SSF57501">
    <property type="entry name" value="Cystine-knot cytokines"/>
    <property type="match status" value="1"/>
</dbReference>
<comment type="similarity">
    <text evidence="2 8">Belongs to the TGF-beta family.</text>
</comment>
<evidence type="ECO:0000259" key="10">
    <source>
        <dbReference type="PROSITE" id="PS51362"/>
    </source>
</evidence>
<dbReference type="InterPro" id="IPR017948">
    <property type="entry name" value="TGFb_CS"/>
</dbReference>
<dbReference type="InterPro" id="IPR001839">
    <property type="entry name" value="TGF-b_C"/>
</dbReference>
<dbReference type="AlphaFoldDB" id="A0AAV2Q2E3"/>
<dbReference type="Proteomes" id="UP001497623">
    <property type="component" value="Unassembled WGS sequence"/>
</dbReference>
<gene>
    <name evidence="11" type="ORF">MNOR_LOCUS6165</name>
</gene>
<dbReference type="InterPro" id="IPR029034">
    <property type="entry name" value="Cystine-knot_cytokine"/>
</dbReference>
<dbReference type="InterPro" id="IPR015615">
    <property type="entry name" value="TGF-beta-rel"/>
</dbReference>
<dbReference type="Gene3D" id="2.10.90.10">
    <property type="entry name" value="Cystine-knot cytokines"/>
    <property type="match status" value="1"/>
</dbReference>
<evidence type="ECO:0000256" key="9">
    <source>
        <dbReference type="SAM" id="MobiDB-lite"/>
    </source>
</evidence>
<keyword evidence="3" id="KW-0964">Secreted</keyword>
<keyword evidence="6" id="KW-1015">Disulfide bond</keyword>
<dbReference type="GO" id="GO:0008083">
    <property type="term" value="F:growth factor activity"/>
    <property type="evidence" value="ECO:0007669"/>
    <property type="project" value="UniProtKB-KW"/>
</dbReference>
<reference evidence="11 12" key="1">
    <citation type="submission" date="2024-05" db="EMBL/GenBank/DDBJ databases">
        <authorList>
            <person name="Wallberg A."/>
        </authorList>
    </citation>
    <scope>NUCLEOTIDE SEQUENCE [LARGE SCALE GENOMIC DNA]</scope>
</reference>
<dbReference type="GO" id="GO:0005615">
    <property type="term" value="C:extracellular space"/>
    <property type="evidence" value="ECO:0007669"/>
    <property type="project" value="TreeGrafter"/>
</dbReference>
<evidence type="ECO:0000256" key="7">
    <source>
        <dbReference type="ARBA" id="ARBA00023180"/>
    </source>
</evidence>
<evidence type="ECO:0000313" key="12">
    <source>
        <dbReference type="Proteomes" id="UP001497623"/>
    </source>
</evidence>